<organism evidence="1 2">
    <name type="scientific">Amycolatopsis saalfeldensis</name>
    <dbReference type="NCBI Taxonomy" id="394193"/>
    <lineage>
        <taxon>Bacteria</taxon>
        <taxon>Bacillati</taxon>
        <taxon>Actinomycetota</taxon>
        <taxon>Actinomycetes</taxon>
        <taxon>Pseudonocardiales</taxon>
        <taxon>Pseudonocardiaceae</taxon>
        <taxon>Amycolatopsis</taxon>
    </lineage>
</organism>
<keyword evidence="2" id="KW-1185">Reference proteome</keyword>
<dbReference type="STRING" id="394193.SAMN04489732_102531"/>
<dbReference type="InterPro" id="IPR008984">
    <property type="entry name" value="SMAD_FHA_dom_sf"/>
</dbReference>
<gene>
    <name evidence="1" type="ORF">SAMN04489732_102531</name>
</gene>
<reference evidence="1 2" key="1">
    <citation type="submission" date="2016-10" db="EMBL/GenBank/DDBJ databases">
        <authorList>
            <person name="de Groot N.N."/>
        </authorList>
    </citation>
    <scope>NUCLEOTIDE SEQUENCE [LARGE SCALE GENOMIC DNA]</scope>
    <source>
        <strain evidence="1 2">DSM 44993</strain>
    </source>
</reference>
<evidence type="ECO:0000313" key="1">
    <source>
        <dbReference type="EMBL" id="SEO88358.1"/>
    </source>
</evidence>
<sequence>MTIFRAEGPTPAKPPWTNPGAIVVRGLTGTAGLLPEEFARLPFGRSPGPDGVVAGEDDQRVSREHGALVHRQGWWWLSNSGHTPIEFSPTRQLHADDDPVPLPPGYTTLLVVGSGGRKHPLEVHVNTPEHHRPLPVAGPTLTGHVWDLDADERLVLAVLGQQYLRREPHPQPMGRAHVTELVAELRKLDALEPWDVKQVDRVIARVRDRLSARGVRGLKRSEVPEPIGNSLNHNLLTELTRTTNTLTRADLAPLDRLD</sequence>
<dbReference type="EMBL" id="FOEF01000002">
    <property type="protein sequence ID" value="SEO88358.1"/>
    <property type="molecule type" value="Genomic_DNA"/>
</dbReference>
<name>A0A1H8TCX5_9PSEU</name>
<accession>A0A1H8TCX5</accession>
<dbReference type="OrthoDB" id="3683812at2"/>
<evidence type="ECO:0008006" key="3">
    <source>
        <dbReference type="Google" id="ProtNLM"/>
    </source>
</evidence>
<dbReference type="Proteomes" id="UP000198582">
    <property type="component" value="Unassembled WGS sequence"/>
</dbReference>
<dbReference type="SUPFAM" id="SSF49879">
    <property type="entry name" value="SMAD/FHA domain"/>
    <property type="match status" value="1"/>
</dbReference>
<dbReference type="AlphaFoldDB" id="A0A1H8TCX5"/>
<dbReference type="RefSeq" id="WP_091614192.1">
    <property type="nucleotide sequence ID" value="NZ_FOEF01000002.1"/>
</dbReference>
<protein>
    <recommendedName>
        <fullName evidence="3">FHA domain-containing protein</fullName>
    </recommendedName>
</protein>
<evidence type="ECO:0000313" key="2">
    <source>
        <dbReference type="Proteomes" id="UP000198582"/>
    </source>
</evidence>
<proteinExistence type="predicted"/>